<name>A0A8J4DHT3_9CHLO</name>
<reference evidence="8" key="1">
    <citation type="journal article" date="2021" name="Proc. Natl. Acad. Sci. U.S.A.">
        <title>Three genomes in the algal genus Volvox reveal the fate of a haploid sex-determining region after a transition to homothallism.</title>
        <authorList>
            <person name="Yamamoto K."/>
            <person name="Hamaji T."/>
            <person name="Kawai-Toyooka H."/>
            <person name="Matsuzaki R."/>
            <person name="Takahashi F."/>
            <person name="Nishimura Y."/>
            <person name="Kawachi M."/>
            <person name="Noguchi H."/>
            <person name="Minakuchi Y."/>
            <person name="Umen J.G."/>
            <person name="Toyoda A."/>
            <person name="Nozaki H."/>
        </authorList>
    </citation>
    <scope>NUCLEOTIDE SEQUENCE</scope>
    <source>
        <strain evidence="8">NIES-3785</strain>
        <strain evidence="7">NIES-3786</strain>
    </source>
</reference>
<dbReference type="Proteomes" id="UP000747110">
    <property type="component" value="Unassembled WGS sequence"/>
</dbReference>
<keyword evidence="4" id="KW-0547">Nucleotide-binding</keyword>
<protein>
    <recommendedName>
        <fullName evidence="11">Mur ligase central domain-containing protein</fullName>
    </recommendedName>
</protein>
<dbReference type="EMBL" id="BNCQ01000006">
    <property type="protein sequence ID" value="GIL99734.1"/>
    <property type="molecule type" value="Genomic_DNA"/>
</dbReference>
<evidence type="ECO:0000313" key="9">
    <source>
        <dbReference type="Proteomes" id="UP000722791"/>
    </source>
</evidence>
<dbReference type="Proteomes" id="UP000722791">
    <property type="component" value="Unassembled WGS sequence"/>
</dbReference>
<evidence type="ECO:0000256" key="6">
    <source>
        <dbReference type="ARBA" id="ARBA00022842"/>
    </source>
</evidence>
<organism evidence="8 9">
    <name type="scientific">Volvox reticuliferus</name>
    <dbReference type="NCBI Taxonomy" id="1737510"/>
    <lineage>
        <taxon>Eukaryota</taxon>
        <taxon>Viridiplantae</taxon>
        <taxon>Chlorophyta</taxon>
        <taxon>core chlorophytes</taxon>
        <taxon>Chlorophyceae</taxon>
        <taxon>CS clade</taxon>
        <taxon>Chlamydomonadales</taxon>
        <taxon>Volvocaceae</taxon>
        <taxon>Volvox</taxon>
    </lineage>
</organism>
<dbReference type="OrthoDB" id="5212574at2759"/>
<dbReference type="SUPFAM" id="SSF53623">
    <property type="entry name" value="MurD-like peptide ligases, catalytic domain"/>
    <property type="match status" value="1"/>
</dbReference>
<dbReference type="InterPro" id="IPR036565">
    <property type="entry name" value="Mur-like_cat_sf"/>
</dbReference>
<dbReference type="Gene3D" id="3.90.190.20">
    <property type="entry name" value="Mur ligase, C-terminal domain"/>
    <property type="match status" value="1"/>
</dbReference>
<dbReference type="EMBL" id="BNCP01000004">
    <property type="protein sequence ID" value="GIL73281.1"/>
    <property type="molecule type" value="Genomic_DNA"/>
</dbReference>
<sequence length="645" mass="66991">MWGVLRHTFVSWEWPCGFVHKARSFLNPIVRIKGIYIASKRYPFPARSLSTSILAAASHDNTSGILDELTNYERSGIPATAGTVSSSHFDLGRMHRLLAALGNPHLGLKAVHVAGSKGKGSTVTLLAHILAAAGYRTGVYTSPHLMSLEERIAVAHPGAASSRPRPVLPDDLTFLLTRHADAIRSRGRAEGGALSHFEVVTALAFRYFADCSVDLAVVETGLGGITDATNVFQPASLQTAVITGLGMEHVEALGGSLQSIAAAKAGILRSGRPLVLGRQVYDEAEQVVVAEAEAKGCRPVLRAERVVSVQSDGLEIDLARSGQIIRERLKLALLPHPELDSPSADSRNVETRINRSTSCLGDTSSNGRIDGGSAVLNATVGLVGPHQHDNVAAAVAAARVLRSQGWVLPDEALVAGLREAHLAGRFQVVKLPGTDGPFVVLDGAHTAESATALATCLRTAFPGPGPGFGSAATTRIDPYTSAGSSCSASASAGTSGGDFGCSGGGAGIATGDHPVALILAMADDKDHRGVVMALRAMQPRVVVFTSVPIAGSYRRAAAPGTLAGHWQAAAILAAPSHRPFRCRELVQASLGSAFEKARQELRGVRAGMGLGPGQGSPGIILVTGSLHAVAQAHKISELQPLLLGA</sequence>
<keyword evidence="5" id="KW-0067">ATP-binding</keyword>
<dbReference type="GO" id="GO:0005737">
    <property type="term" value="C:cytoplasm"/>
    <property type="evidence" value="ECO:0007669"/>
    <property type="project" value="TreeGrafter"/>
</dbReference>
<dbReference type="Gene3D" id="3.40.1190.10">
    <property type="entry name" value="Mur-like, catalytic domain"/>
    <property type="match status" value="1"/>
</dbReference>
<dbReference type="GO" id="GO:0046872">
    <property type="term" value="F:metal ion binding"/>
    <property type="evidence" value="ECO:0007669"/>
    <property type="project" value="UniProtKB-KW"/>
</dbReference>
<comment type="caution">
    <text evidence="8">The sequence shown here is derived from an EMBL/GenBank/DDBJ whole genome shotgun (WGS) entry which is preliminary data.</text>
</comment>
<evidence type="ECO:0000256" key="2">
    <source>
        <dbReference type="ARBA" id="ARBA00022598"/>
    </source>
</evidence>
<keyword evidence="2" id="KW-0436">Ligase</keyword>
<comment type="similarity">
    <text evidence="1">Belongs to the folylpolyglutamate synthase family.</text>
</comment>
<gene>
    <name evidence="7" type="ORF">Vretifemale_3499</name>
    <name evidence="8" type="ORF">Vretimale_4873</name>
</gene>
<accession>A0A8J4DHT3</accession>
<keyword evidence="6" id="KW-0460">Magnesium</keyword>
<keyword evidence="10" id="KW-1185">Reference proteome</keyword>
<keyword evidence="3" id="KW-0479">Metal-binding</keyword>
<evidence type="ECO:0000256" key="4">
    <source>
        <dbReference type="ARBA" id="ARBA00022741"/>
    </source>
</evidence>
<dbReference type="InterPro" id="IPR036615">
    <property type="entry name" value="Mur_ligase_C_dom_sf"/>
</dbReference>
<dbReference type="SUPFAM" id="SSF53244">
    <property type="entry name" value="MurD-like peptide ligases, peptide-binding domain"/>
    <property type="match status" value="2"/>
</dbReference>
<dbReference type="GO" id="GO:0005524">
    <property type="term" value="F:ATP binding"/>
    <property type="evidence" value="ECO:0007669"/>
    <property type="project" value="UniProtKB-KW"/>
</dbReference>
<evidence type="ECO:0000313" key="8">
    <source>
        <dbReference type="EMBL" id="GIL99734.1"/>
    </source>
</evidence>
<evidence type="ECO:0000256" key="1">
    <source>
        <dbReference type="ARBA" id="ARBA00008276"/>
    </source>
</evidence>
<evidence type="ECO:0000256" key="3">
    <source>
        <dbReference type="ARBA" id="ARBA00022723"/>
    </source>
</evidence>
<dbReference type="GO" id="GO:0008841">
    <property type="term" value="F:dihydrofolate synthase activity"/>
    <property type="evidence" value="ECO:0007669"/>
    <property type="project" value="TreeGrafter"/>
</dbReference>
<dbReference type="PANTHER" id="PTHR11136:SF0">
    <property type="entry name" value="DIHYDROFOLATE SYNTHETASE-RELATED"/>
    <property type="match status" value="1"/>
</dbReference>
<evidence type="ECO:0008006" key="11">
    <source>
        <dbReference type="Google" id="ProtNLM"/>
    </source>
</evidence>
<dbReference type="NCBIfam" id="TIGR01499">
    <property type="entry name" value="folC"/>
    <property type="match status" value="1"/>
</dbReference>
<dbReference type="AlphaFoldDB" id="A0A8J4DHT3"/>
<evidence type="ECO:0000313" key="7">
    <source>
        <dbReference type="EMBL" id="GIL73281.1"/>
    </source>
</evidence>
<dbReference type="GO" id="GO:0004326">
    <property type="term" value="F:tetrahydrofolylpolyglutamate synthase activity"/>
    <property type="evidence" value="ECO:0007669"/>
    <property type="project" value="InterPro"/>
</dbReference>
<evidence type="ECO:0000256" key="5">
    <source>
        <dbReference type="ARBA" id="ARBA00022840"/>
    </source>
</evidence>
<dbReference type="InterPro" id="IPR001645">
    <property type="entry name" value="Folylpolyglutamate_synth"/>
</dbReference>
<proteinExistence type="inferred from homology"/>
<dbReference type="PANTHER" id="PTHR11136">
    <property type="entry name" value="FOLYLPOLYGLUTAMATE SYNTHASE-RELATED"/>
    <property type="match status" value="1"/>
</dbReference>
<evidence type="ECO:0000313" key="10">
    <source>
        <dbReference type="Proteomes" id="UP000747110"/>
    </source>
</evidence>